<dbReference type="Gene3D" id="3.40.20.10">
    <property type="entry name" value="Severin"/>
    <property type="match status" value="1"/>
</dbReference>
<reference evidence="2 3" key="1">
    <citation type="submission" date="2024-05" db="EMBL/GenBank/DDBJ databases">
        <title>Culex pipiens pipiens assembly and annotation.</title>
        <authorList>
            <person name="Alout H."/>
            <person name="Durand T."/>
        </authorList>
    </citation>
    <scope>NUCLEOTIDE SEQUENCE [LARGE SCALE GENOMIC DNA]</scope>
    <source>
        <strain evidence="2">HA-2024</strain>
        <tissue evidence="2">Whole body</tissue>
    </source>
</reference>
<dbReference type="Pfam" id="PF00626">
    <property type="entry name" value="Gelsolin"/>
    <property type="match status" value="1"/>
</dbReference>
<dbReference type="SUPFAM" id="SSF82754">
    <property type="entry name" value="C-terminal, gelsolin-like domain of Sec23/24"/>
    <property type="match status" value="1"/>
</dbReference>
<keyword evidence="3" id="KW-1185">Reference proteome</keyword>
<gene>
    <name evidence="2" type="ORF">pipiens_003187</name>
</gene>
<evidence type="ECO:0000313" key="2">
    <source>
        <dbReference type="EMBL" id="KAL1390291.1"/>
    </source>
</evidence>
<proteinExistence type="predicted"/>
<comment type="caution">
    <text evidence="2">The sequence shown here is derived from an EMBL/GenBank/DDBJ whole genome shotgun (WGS) entry which is preliminary data.</text>
</comment>
<dbReference type="Proteomes" id="UP001562425">
    <property type="component" value="Unassembled WGS sequence"/>
</dbReference>
<organism evidence="2 3">
    <name type="scientific">Culex pipiens pipiens</name>
    <name type="common">Northern house mosquito</name>
    <dbReference type="NCBI Taxonomy" id="38569"/>
    <lineage>
        <taxon>Eukaryota</taxon>
        <taxon>Metazoa</taxon>
        <taxon>Ecdysozoa</taxon>
        <taxon>Arthropoda</taxon>
        <taxon>Hexapoda</taxon>
        <taxon>Insecta</taxon>
        <taxon>Pterygota</taxon>
        <taxon>Neoptera</taxon>
        <taxon>Endopterygota</taxon>
        <taxon>Diptera</taxon>
        <taxon>Nematocera</taxon>
        <taxon>Culicoidea</taxon>
        <taxon>Culicidae</taxon>
        <taxon>Culicinae</taxon>
        <taxon>Culicini</taxon>
        <taxon>Culex</taxon>
        <taxon>Culex</taxon>
    </lineage>
</organism>
<evidence type="ECO:0000313" key="3">
    <source>
        <dbReference type="Proteomes" id="UP001562425"/>
    </source>
</evidence>
<dbReference type="EMBL" id="JBEHCU010007938">
    <property type="protein sequence ID" value="KAL1390291.1"/>
    <property type="molecule type" value="Genomic_DNA"/>
</dbReference>
<dbReference type="InterPro" id="IPR036180">
    <property type="entry name" value="Gelsolin-like_dom_sf"/>
</dbReference>
<name>A0ABD1D582_CULPP</name>
<sequence length="169" mass="19431">MSEMKTMPLDQLIRYIYPDFYVLDSLFHSATQEHSGNGEAHLVEPPRLQLSAEKFDSRSMFLLDCGPTMYIYVGSNVAPDILNQVLGVNTTAEIPDFCIELPSRETPASEALFAFIDTLNEDKPYPAYIQVIRDTSQFRSLFVEKFVDDRNQSSLSYYEFLQHLRTQVK</sequence>
<evidence type="ECO:0000259" key="1">
    <source>
        <dbReference type="Pfam" id="PF00626"/>
    </source>
</evidence>
<dbReference type="InterPro" id="IPR007123">
    <property type="entry name" value="Gelsolin-like_dom"/>
</dbReference>
<feature type="domain" description="Gelsolin-like" evidence="1">
    <location>
        <begin position="42"/>
        <end position="102"/>
    </location>
</feature>
<dbReference type="PANTHER" id="PTHR13803">
    <property type="entry name" value="SEC24-RELATED PROTEIN"/>
    <property type="match status" value="1"/>
</dbReference>
<dbReference type="PANTHER" id="PTHR13803:SF39">
    <property type="entry name" value="SECRETORY 24AB, ISOFORM A"/>
    <property type="match status" value="1"/>
</dbReference>
<protein>
    <recommendedName>
        <fullName evidence="1">Gelsolin-like domain-containing protein</fullName>
    </recommendedName>
</protein>
<dbReference type="InterPro" id="IPR050550">
    <property type="entry name" value="SEC23_SEC24_subfamily"/>
</dbReference>
<dbReference type="InterPro" id="IPR029006">
    <property type="entry name" value="ADF-H/Gelsolin-like_dom_sf"/>
</dbReference>
<accession>A0ABD1D582</accession>
<dbReference type="AlphaFoldDB" id="A0ABD1D582"/>